<evidence type="ECO:0000313" key="8">
    <source>
        <dbReference type="EMBL" id="SOD81460.1"/>
    </source>
</evidence>
<proteinExistence type="predicted"/>
<dbReference type="GO" id="GO:0016020">
    <property type="term" value="C:membrane"/>
    <property type="evidence" value="ECO:0007669"/>
    <property type="project" value="InterPro"/>
</dbReference>
<keyword evidence="5" id="KW-1015">Disulfide bond</keyword>
<evidence type="ECO:0000259" key="7">
    <source>
        <dbReference type="PROSITE" id="PS51296"/>
    </source>
</evidence>
<gene>
    <name evidence="8" type="ORF">SAMN06269250_1800</name>
</gene>
<dbReference type="CDD" id="cd03467">
    <property type="entry name" value="Rieske"/>
    <property type="match status" value="1"/>
</dbReference>
<dbReference type="RefSeq" id="WP_097125404.1">
    <property type="nucleotide sequence ID" value="NZ_OCNH01000001.1"/>
</dbReference>
<protein>
    <submittedName>
        <fullName evidence="8">Cytochrome b6-f complex iron-sulfur subunit</fullName>
    </submittedName>
</protein>
<organism evidence="8 9">
    <name type="scientific">Spirosoma fluviale</name>
    <dbReference type="NCBI Taxonomy" id="1597977"/>
    <lineage>
        <taxon>Bacteria</taxon>
        <taxon>Pseudomonadati</taxon>
        <taxon>Bacteroidota</taxon>
        <taxon>Cytophagia</taxon>
        <taxon>Cytophagales</taxon>
        <taxon>Cytophagaceae</taxon>
        <taxon>Spirosoma</taxon>
    </lineage>
</organism>
<evidence type="ECO:0000256" key="4">
    <source>
        <dbReference type="ARBA" id="ARBA00023014"/>
    </source>
</evidence>
<sequence length="155" mass="17035">METTVTPAENTIMPRHEFFRLVGTSIGAILLTRCMAGCSAQANPDPTPDPTLKIDFTLRLDEKINENLLVKGGYVIKNDVIVAQTKDGLYVAVSAKCTHQGTELTFKSVENQFYCPLHQSRFNTTGQVVVGPATQPLTQYIVEVNTAAQTIRVHN</sequence>
<dbReference type="PRINTS" id="PR00162">
    <property type="entry name" value="RIESKE"/>
</dbReference>
<evidence type="ECO:0000256" key="3">
    <source>
        <dbReference type="ARBA" id="ARBA00023004"/>
    </source>
</evidence>
<dbReference type="OrthoDB" id="165343at2"/>
<dbReference type="InterPro" id="IPR014349">
    <property type="entry name" value="Rieske_Fe-S_prot"/>
</dbReference>
<dbReference type="InterPro" id="IPR005805">
    <property type="entry name" value="Rieske_Fe-S_prot_C"/>
</dbReference>
<comment type="cofactor">
    <cofactor evidence="6">
        <name>[2Fe-2S] cluster</name>
        <dbReference type="ChEBI" id="CHEBI:190135"/>
    </cofactor>
</comment>
<dbReference type="InterPro" id="IPR017941">
    <property type="entry name" value="Rieske_2Fe-2S"/>
</dbReference>
<keyword evidence="9" id="KW-1185">Reference proteome</keyword>
<dbReference type="Gene3D" id="2.102.10.10">
    <property type="entry name" value="Rieske [2Fe-2S] iron-sulphur domain"/>
    <property type="match status" value="1"/>
</dbReference>
<keyword evidence="1" id="KW-0001">2Fe-2S</keyword>
<reference evidence="9" key="1">
    <citation type="submission" date="2017-09" db="EMBL/GenBank/DDBJ databases">
        <authorList>
            <person name="Varghese N."/>
            <person name="Submissions S."/>
        </authorList>
    </citation>
    <scope>NUCLEOTIDE SEQUENCE [LARGE SCALE GENOMIC DNA]</scope>
    <source>
        <strain evidence="9">DSM 29961</strain>
    </source>
</reference>
<evidence type="ECO:0000313" key="9">
    <source>
        <dbReference type="Proteomes" id="UP000219452"/>
    </source>
</evidence>
<keyword evidence="3" id="KW-0408">Iron</keyword>
<keyword evidence="2" id="KW-0479">Metal-binding</keyword>
<dbReference type="Proteomes" id="UP000219452">
    <property type="component" value="Unassembled WGS sequence"/>
</dbReference>
<dbReference type="PANTHER" id="PTHR10134">
    <property type="entry name" value="CYTOCHROME B-C1 COMPLEX SUBUNIT RIESKE, MITOCHONDRIAL"/>
    <property type="match status" value="1"/>
</dbReference>
<evidence type="ECO:0000256" key="1">
    <source>
        <dbReference type="ARBA" id="ARBA00022714"/>
    </source>
</evidence>
<keyword evidence="4" id="KW-0411">Iron-sulfur</keyword>
<dbReference type="AlphaFoldDB" id="A0A286FE30"/>
<dbReference type="GO" id="GO:0046872">
    <property type="term" value="F:metal ion binding"/>
    <property type="evidence" value="ECO:0007669"/>
    <property type="project" value="UniProtKB-KW"/>
</dbReference>
<evidence type="ECO:0000256" key="2">
    <source>
        <dbReference type="ARBA" id="ARBA00022723"/>
    </source>
</evidence>
<evidence type="ECO:0000256" key="5">
    <source>
        <dbReference type="ARBA" id="ARBA00023157"/>
    </source>
</evidence>
<dbReference type="SUPFAM" id="SSF50022">
    <property type="entry name" value="ISP domain"/>
    <property type="match status" value="1"/>
</dbReference>
<dbReference type="PROSITE" id="PS51296">
    <property type="entry name" value="RIESKE"/>
    <property type="match status" value="1"/>
</dbReference>
<evidence type="ECO:0000256" key="6">
    <source>
        <dbReference type="ARBA" id="ARBA00034078"/>
    </source>
</evidence>
<dbReference type="EMBL" id="OCNH01000001">
    <property type="protein sequence ID" value="SOD81460.1"/>
    <property type="molecule type" value="Genomic_DNA"/>
</dbReference>
<accession>A0A286FE30</accession>
<name>A0A286FE30_9BACT</name>
<feature type="domain" description="Rieske" evidence="7">
    <location>
        <begin position="54"/>
        <end position="151"/>
    </location>
</feature>
<dbReference type="Pfam" id="PF00355">
    <property type="entry name" value="Rieske"/>
    <property type="match status" value="1"/>
</dbReference>
<dbReference type="GO" id="GO:0051537">
    <property type="term" value="F:2 iron, 2 sulfur cluster binding"/>
    <property type="evidence" value="ECO:0007669"/>
    <property type="project" value="UniProtKB-KW"/>
</dbReference>
<dbReference type="InterPro" id="IPR036922">
    <property type="entry name" value="Rieske_2Fe-2S_sf"/>
</dbReference>